<dbReference type="EMBL" id="JBHSIV010000003">
    <property type="protein sequence ID" value="MFC5061277.1"/>
    <property type="molecule type" value="Genomic_DNA"/>
</dbReference>
<feature type="coiled-coil region" evidence="1">
    <location>
        <begin position="12"/>
        <end position="39"/>
    </location>
</feature>
<sequence length="66" mass="6934">MLGDIAGIGPVKDALMTTNALLEKVLEELQRTNQSQLEAVVTELVAVRESVDRLVAGQESQAAAAA</sequence>
<gene>
    <name evidence="2" type="ORF">ACFPBZ_03590</name>
</gene>
<reference evidence="3" key="1">
    <citation type="journal article" date="2019" name="Int. J. Syst. Evol. Microbiol.">
        <title>The Global Catalogue of Microorganisms (GCM) 10K type strain sequencing project: providing services to taxonomists for standard genome sequencing and annotation.</title>
        <authorList>
            <consortium name="The Broad Institute Genomics Platform"/>
            <consortium name="The Broad Institute Genome Sequencing Center for Infectious Disease"/>
            <person name="Wu L."/>
            <person name="Ma J."/>
        </authorList>
    </citation>
    <scope>NUCLEOTIDE SEQUENCE [LARGE SCALE GENOMIC DNA]</scope>
    <source>
        <strain evidence="3">CGMCC 4.7093</strain>
    </source>
</reference>
<name>A0ABV9YHJ3_9PSEU</name>
<dbReference type="RefSeq" id="WP_378034629.1">
    <property type="nucleotide sequence ID" value="NZ_JBHSIV010000003.1"/>
</dbReference>
<accession>A0ABV9YHJ3</accession>
<proteinExistence type="predicted"/>
<evidence type="ECO:0000256" key="1">
    <source>
        <dbReference type="SAM" id="Coils"/>
    </source>
</evidence>
<evidence type="ECO:0000313" key="3">
    <source>
        <dbReference type="Proteomes" id="UP001595947"/>
    </source>
</evidence>
<keyword evidence="1" id="KW-0175">Coiled coil</keyword>
<protein>
    <submittedName>
        <fullName evidence="2">Uncharacterized protein</fullName>
    </submittedName>
</protein>
<organism evidence="2 3">
    <name type="scientific">Actinomycetospora atypica</name>
    <dbReference type="NCBI Taxonomy" id="1290095"/>
    <lineage>
        <taxon>Bacteria</taxon>
        <taxon>Bacillati</taxon>
        <taxon>Actinomycetota</taxon>
        <taxon>Actinomycetes</taxon>
        <taxon>Pseudonocardiales</taxon>
        <taxon>Pseudonocardiaceae</taxon>
        <taxon>Actinomycetospora</taxon>
    </lineage>
</organism>
<keyword evidence="3" id="KW-1185">Reference proteome</keyword>
<evidence type="ECO:0000313" key="2">
    <source>
        <dbReference type="EMBL" id="MFC5061277.1"/>
    </source>
</evidence>
<dbReference type="Proteomes" id="UP001595947">
    <property type="component" value="Unassembled WGS sequence"/>
</dbReference>
<comment type="caution">
    <text evidence="2">The sequence shown here is derived from an EMBL/GenBank/DDBJ whole genome shotgun (WGS) entry which is preliminary data.</text>
</comment>